<reference evidence="1" key="1">
    <citation type="submission" date="2022-04" db="EMBL/GenBank/DDBJ databases">
        <authorList>
            <person name="Friedrich I."/>
            <person name="Schneider D."/>
            <person name="Poehlein A."/>
            <person name="Hertel R."/>
            <person name="Daniel R."/>
        </authorList>
    </citation>
    <scope>NUCLEOTIDE SEQUENCE</scope>
</reference>
<keyword evidence="2" id="KW-1185">Reference proteome</keyword>
<protein>
    <submittedName>
        <fullName evidence="1">Uncharacterized protein</fullName>
    </submittedName>
</protein>
<organism evidence="1 2">
    <name type="scientific">Brevundimonas phage vB_BpoS-Marchewka</name>
    <dbReference type="NCBI Taxonomy" id="2948604"/>
    <lineage>
        <taxon>Viruses</taxon>
        <taxon>Duplodnaviria</taxon>
        <taxon>Heunggongvirae</taxon>
        <taxon>Uroviricota</taxon>
        <taxon>Caudoviricetes</taxon>
        <taxon>Jeanschmidtviridae</taxon>
        <taxon>Marchewkavirus</taxon>
        <taxon>Marchewkavirus marchewka</taxon>
    </lineage>
</organism>
<evidence type="ECO:0000313" key="2">
    <source>
        <dbReference type="Proteomes" id="UP001056634"/>
    </source>
</evidence>
<proteinExistence type="predicted"/>
<dbReference type="EMBL" id="ON529851">
    <property type="protein sequence ID" value="UTC28887.1"/>
    <property type="molecule type" value="Genomic_DNA"/>
</dbReference>
<accession>A0A9E7N5M9</accession>
<name>A0A9E7N5M9_9CAUD</name>
<dbReference type="Proteomes" id="UP001056634">
    <property type="component" value="Segment"/>
</dbReference>
<sequence>MTLIAEEDPHRPDLHHPWAQGGTRPHMIPTFHNFAFVVPVWDDEDPDDLIPALDDNCVGYQIFYWETEFGGFVTNGRLYDDEEKARADALKIHMDMRNLFKFNPEGVTYLILPEPPEAA</sequence>
<gene>
    <name evidence="1" type="ORF">MARCHEWKA_03750</name>
</gene>
<evidence type="ECO:0000313" key="1">
    <source>
        <dbReference type="EMBL" id="UTC28887.1"/>
    </source>
</evidence>